<keyword evidence="7 9" id="KW-1133">Transmembrane helix</keyword>
<dbReference type="Gene3D" id="1.20.1560.10">
    <property type="entry name" value="ABC transporter type 1, transmembrane domain"/>
    <property type="match status" value="1"/>
</dbReference>
<dbReference type="PROSITE" id="PS50893">
    <property type="entry name" value="ABC_TRANSPORTER_2"/>
    <property type="match status" value="1"/>
</dbReference>
<evidence type="ECO:0000259" key="11">
    <source>
        <dbReference type="PROSITE" id="PS50929"/>
    </source>
</evidence>
<evidence type="ECO:0000256" key="3">
    <source>
        <dbReference type="ARBA" id="ARBA00022475"/>
    </source>
</evidence>
<organism evidence="12 13">
    <name type="scientific">Faecalispora sporosphaeroides</name>
    <dbReference type="NCBI Taxonomy" id="1549"/>
    <lineage>
        <taxon>Bacteria</taxon>
        <taxon>Bacillati</taxon>
        <taxon>Bacillota</taxon>
        <taxon>Clostridia</taxon>
        <taxon>Eubacteriales</taxon>
        <taxon>Oscillospiraceae</taxon>
        <taxon>Faecalispora</taxon>
    </lineage>
</organism>
<name>A0A928KY30_9FIRM</name>
<dbReference type="InterPro" id="IPR036640">
    <property type="entry name" value="ABC1_TM_sf"/>
</dbReference>
<feature type="transmembrane region" description="Helical" evidence="9">
    <location>
        <begin position="135"/>
        <end position="153"/>
    </location>
</feature>
<keyword evidence="4 9" id="KW-0812">Transmembrane</keyword>
<feature type="transmembrane region" description="Helical" evidence="9">
    <location>
        <begin position="159"/>
        <end position="176"/>
    </location>
</feature>
<evidence type="ECO:0000256" key="6">
    <source>
        <dbReference type="ARBA" id="ARBA00022840"/>
    </source>
</evidence>
<protein>
    <submittedName>
        <fullName evidence="12">ABC transporter ATP-binding protein</fullName>
    </submittedName>
</protein>
<dbReference type="SMART" id="SM00382">
    <property type="entry name" value="AAA"/>
    <property type="match status" value="1"/>
</dbReference>
<evidence type="ECO:0000256" key="2">
    <source>
        <dbReference type="ARBA" id="ARBA00022448"/>
    </source>
</evidence>
<dbReference type="GO" id="GO:0015421">
    <property type="term" value="F:ABC-type oligopeptide transporter activity"/>
    <property type="evidence" value="ECO:0007669"/>
    <property type="project" value="TreeGrafter"/>
</dbReference>
<evidence type="ECO:0000313" key="13">
    <source>
        <dbReference type="Proteomes" id="UP000754750"/>
    </source>
</evidence>
<comment type="caution">
    <text evidence="12">The sequence shown here is derived from an EMBL/GenBank/DDBJ whole genome shotgun (WGS) entry which is preliminary data.</text>
</comment>
<keyword evidence="2" id="KW-0813">Transport</keyword>
<dbReference type="SUPFAM" id="SSF52540">
    <property type="entry name" value="P-loop containing nucleoside triphosphate hydrolases"/>
    <property type="match status" value="1"/>
</dbReference>
<dbReference type="PANTHER" id="PTHR43394">
    <property type="entry name" value="ATP-DEPENDENT PERMEASE MDL1, MITOCHONDRIAL"/>
    <property type="match status" value="1"/>
</dbReference>
<accession>A0A928KY30</accession>
<dbReference type="AlphaFoldDB" id="A0A928KY30"/>
<feature type="transmembrane region" description="Helical" evidence="9">
    <location>
        <begin position="21"/>
        <end position="41"/>
    </location>
</feature>
<keyword evidence="6 12" id="KW-0067">ATP-binding</keyword>
<dbReference type="InterPro" id="IPR003593">
    <property type="entry name" value="AAA+_ATPase"/>
</dbReference>
<dbReference type="InterPro" id="IPR003439">
    <property type="entry name" value="ABC_transporter-like_ATP-bd"/>
</dbReference>
<dbReference type="RefSeq" id="WP_326840735.1">
    <property type="nucleotide sequence ID" value="NZ_SVNY01000006.1"/>
</dbReference>
<evidence type="ECO:0000313" key="12">
    <source>
        <dbReference type="EMBL" id="MBE6834205.1"/>
    </source>
</evidence>
<evidence type="ECO:0000256" key="4">
    <source>
        <dbReference type="ARBA" id="ARBA00022692"/>
    </source>
</evidence>
<dbReference type="GO" id="GO:0005524">
    <property type="term" value="F:ATP binding"/>
    <property type="evidence" value="ECO:0007669"/>
    <property type="project" value="UniProtKB-KW"/>
</dbReference>
<evidence type="ECO:0000256" key="7">
    <source>
        <dbReference type="ARBA" id="ARBA00022989"/>
    </source>
</evidence>
<dbReference type="PROSITE" id="PS00211">
    <property type="entry name" value="ABC_TRANSPORTER_1"/>
    <property type="match status" value="1"/>
</dbReference>
<comment type="subcellular location">
    <subcellularLocation>
        <location evidence="1">Cell membrane</location>
        <topology evidence="1">Multi-pass membrane protein</topology>
    </subcellularLocation>
</comment>
<evidence type="ECO:0000256" key="5">
    <source>
        <dbReference type="ARBA" id="ARBA00022741"/>
    </source>
</evidence>
<dbReference type="PROSITE" id="PS50929">
    <property type="entry name" value="ABC_TM1F"/>
    <property type="match status" value="1"/>
</dbReference>
<feature type="transmembrane region" description="Helical" evidence="9">
    <location>
        <begin position="237"/>
        <end position="260"/>
    </location>
</feature>
<sequence>MLKQLYTLLGKYRRDALLAPFLILGEVLMELFIPYAMAGLIDQGVLGGGGISYTVKMGGLMLLMALAALVFGALAGRLASRACTGLAANLRTALFDRVMAFSFSNVDHFSSASLITRLTSDVTNVQNAFLMILRMGLRAPILLVGAAFLAVLLSRRLSLIFLAAVPILAAAIVYMMKNGYPRFQQMLRRVDAMNASVQENLTGIRVVKACVREKYETEKFTEGAEALRKAQFFAERLVLLTLPILQLTISGCIVAVVWFGGNLVVAGGLELGQLSAFLSYVSQILMSLMFLSMIFLLCVLSRASVTRIQEVLTETPSIQDIPAPSPELTDGSIEFVDASFSYGGPGDNLTLEHISLSIRPGEIIGIIGGTGSAKSTLVQLIPRLYELSGGRLLVGGRPVQEYSLDALRKGISMVLQKNTLFSGTIRENLLWGNPNATQQELENACRAAQAKEFIDALPDGLETRVEQGGANFSGGQKQRLCIARALLSRPKIMILDDSTSAVDTATDARIREGLRRELHGATVLLIAQRISSLRDADRIIVMDSGTISGVGTHEELLDGNPIYREIVESQQKGGMPI</sequence>
<keyword evidence="3" id="KW-1003">Cell membrane</keyword>
<dbReference type="InterPro" id="IPR027417">
    <property type="entry name" value="P-loop_NTPase"/>
</dbReference>
<dbReference type="InterPro" id="IPR011527">
    <property type="entry name" value="ABC1_TM_dom"/>
</dbReference>
<dbReference type="Gene3D" id="3.40.50.300">
    <property type="entry name" value="P-loop containing nucleotide triphosphate hydrolases"/>
    <property type="match status" value="1"/>
</dbReference>
<dbReference type="Proteomes" id="UP000754750">
    <property type="component" value="Unassembled WGS sequence"/>
</dbReference>
<dbReference type="Pfam" id="PF00664">
    <property type="entry name" value="ABC_membrane"/>
    <property type="match status" value="1"/>
</dbReference>
<dbReference type="EMBL" id="SVNY01000006">
    <property type="protein sequence ID" value="MBE6834205.1"/>
    <property type="molecule type" value="Genomic_DNA"/>
</dbReference>
<dbReference type="GO" id="GO:0016887">
    <property type="term" value="F:ATP hydrolysis activity"/>
    <property type="evidence" value="ECO:0007669"/>
    <property type="project" value="InterPro"/>
</dbReference>
<dbReference type="FunFam" id="3.40.50.300:FF:000221">
    <property type="entry name" value="Multidrug ABC transporter ATP-binding protein"/>
    <property type="match status" value="1"/>
</dbReference>
<proteinExistence type="predicted"/>
<dbReference type="PANTHER" id="PTHR43394:SF1">
    <property type="entry name" value="ATP-BINDING CASSETTE SUB-FAMILY B MEMBER 10, MITOCHONDRIAL"/>
    <property type="match status" value="1"/>
</dbReference>
<dbReference type="Pfam" id="PF00005">
    <property type="entry name" value="ABC_tran"/>
    <property type="match status" value="1"/>
</dbReference>
<gene>
    <name evidence="12" type="ORF">E7512_11630</name>
</gene>
<feature type="domain" description="ABC transmembrane type-1" evidence="11">
    <location>
        <begin position="17"/>
        <end position="295"/>
    </location>
</feature>
<dbReference type="SUPFAM" id="SSF90123">
    <property type="entry name" value="ABC transporter transmembrane region"/>
    <property type="match status" value="1"/>
</dbReference>
<evidence type="ECO:0000256" key="9">
    <source>
        <dbReference type="SAM" id="Phobius"/>
    </source>
</evidence>
<reference evidence="12" key="1">
    <citation type="submission" date="2019-04" db="EMBL/GenBank/DDBJ databases">
        <title>Evolution of Biomass-Degrading Anaerobic Consortia Revealed by Metagenomics.</title>
        <authorList>
            <person name="Peng X."/>
        </authorList>
    </citation>
    <scope>NUCLEOTIDE SEQUENCE</scope>
    <source>
        <strain evidence="12">SIG551</strain>
    </source>
</reference>
<keyword evidence="5" id="KW-0547">Nucleotide-binding</keyword>
<evidence type="ECO:0000256" key="8">
    <source>
        <dbReference type="ARBA" id="ARBA00023136"/>
    </source>
</evidence>
<keyword evidence="8 9" id="KW-0472">Membrane</keyword>
<dbReference type="GO" id="GO:0005886">
    <property type="term" value="C:plasma membrane"/>
    <property type="evidence" value="ECO:0007669"/>
    <property type="project" value="UniProtKB-SubCell"/>
</dbReference>
<feature type="transmembrane region" description="Helical" evidence="9">
    <location>
        <begin position="53"/>
        <end position="75"/>
    </location>
</feature>
<feature type="domain" description="ABC transporter" evidence="10">
    <location>
        <begin position="333"/>
        <end position="569"/>
    </location>
</feature>
<dbReference type="InterPro" id="IPR039421">
    <property type="entry name" value="Type_1_exporter"/>
</dbReference>
<feature type="transmembrane region" description="Helical" evidence="9">
    <location>
        <begin position="280"/>
        <end position="300"/>
    </location>
</feature>
<evidence type="ECO:0000259" key="10">
    <source>
        <dbReference type="PROSITE" id="PS50893"/>
    </source>
</evidence>
<dbReference type="InterPro" id="IPR017871">
    <property type="entry name" value="ABC_transporter-like_CS"/>
</dbReference>
<evidence type="ECO:0000256" key="1">
    <source>
        <dbReference type="ARBA" id="ARBA00004651"/>
    </source>
</evidence>
<dbReference type="CDD" id="cd18548">
    <property type="entry name" value="ABC_6TM_Tm287_like"/>
    <property type="match status" value="1"/>
</dbReference>